<dbReference type="InterPro" id="IPR046053">
    <property type="entry name" value="DUF6011"/>
</dbReference>
<dbReference type="KEGG" id="msea:METESE_11950"/>
<dbReference type="Proteomes" id="UP001228113">
    <property type="component" value="Chromosome"/>
</dbReference>
<keyword evidence="2" id="KW-1185">Reference proteome</keyword>
<reference evidence="1" key="1">
    <citation type="journal article" date="2023" name="Int. J. Syst. Evol. Microbiol.">
        <title>Mesoterricola silvestris gen. nov., sp. nov., Mesoterricola sediminis sp. nov., Geothrix oryzae sp. nov., Geothrix edaphica sp. nov., Geothrix rubra sp. nov., and Geothrix limicola sp. nov., six novel members of Acidobacteriota isolated from soils.</title>
        <authorList>
            <person name="Itoh H."/>
            <person name="Sugisawa Y."/>
            <person name="Mise K."/>
            <person name="Xu Z."/>
            <person name="Kuniyasu M."/>
            <person name="Ushijima N."/>
            <person name="Kawano K."/>
            <person name="Kobayashi E."/>
            <person name="Shiratori Y."/>
            <person name="Masuda Y."/>
            <person name="Senoo K."/>
        </authorList>
    </citation>
    <scope>NUCLEOTIDE SEQUENCE</scope>
    <source>
        <strain evidence="1">W786</strain>
    </source>
</reference>
<dbReference type="Pfam" id="PF19474">
    <property type="entry name" value="DUF6011"/>
    <property type="match status" value="1"/>
</dbReference>
<evidence type="ECO:0000313" key="2">
    <source>
        <dbReference type="Proteomes" id="UP001228113"/>
    </source>
</evidence>
<dbReference type="AlphaFoldDB" id="A0AA48KDE5"/>
<protein>
    <submittedName>
        <fullName evidence="1">Uncharacterized protein</fullName>
    </submittedName>
</protein>
<gene>
    <name evidence="1" type="ORF">METESE_11950</name>
</gene>
<name>A0AA48KDE5_9BACT</name>
<sequence length="55" mass="6326">MPICMRCHRSLKDPQSIDRGFGPHCWALIQQETTELFQGWDEYQTSDALSEKGIA</sequence>
<dbReference type="RefSeq" id="WP_394365885.1">
    <property type="nucleotide sequence ID" value="NZ_AP027081.1"/>
</dbReference>
<proteinExistence type="predicted"/>
<organism evidence="1 2">
    <name type="scientific">Mesoterricola sediminis</name>
    <dbReference type="NCBI Taxonomy" id="2927980"/>
    <lineage>
        <taxon>Bacteria</taxon>
        <taxon>Pseudomonadati</taxon>
        <taxon>Acidobacteriota</taxon>
        <taxon>Holophagae</taxon>
        <taxon>Holophagales</taxon>
        <taxon>Holophagaceae</taxon>
        <taxon>Mesoterricola</taxon>
    </lineage>
</organism>
<accession>A0AA48KDE5</accession>
<dbReference type="EMBL" id="AP027081">
    <property type="protein sequence ID" value="BDU76237.1"/>
    <property type="molecule type" value="Genomic_DNA"/>
</dbReference>
<evidence type="ECO:0000313" key="1">
    <source>
        <dbReference type="EMBL" id="BDU76237.1"/>
    </source>
</evidence>